<keyword evidence="2" id="KW-1185">Reference proteome</keyword>
<accession>A0ACB9WYU2</accession>
<feature type="non-terminal residue" evidence="1">
    <location>
        <position position="1"/>
    </location>
</feature>
<reference evidence="1" key="1">
    <citation type="submission" date="2022-05" db="EMBL/GenBank/DDBJ databases">
        <title>Chromosome-level genome of Chaenocephalus aceratus.</title>
        <authorList>
            <person name="Park H."/>
        </authorList>
    </citation>
    <scope>NUCLEOTIDE SEQUENCE</scope>
    <source>
        <strain evidence="1">KU_202001</strain>
    </source>
</reference>
<gene>
    <name evidence="1" type="ORF">KUCAC02_004239</name>
</gene>
<sequence length="62" mass="6922">CQALLSPRGASASDPQPRCWRIPLEVLPLSRCFTAAAKGVVYLKGLTRELLMKRDMFAQQEC</sequence>
<evidence type="ECO:0000313" key="2">
    <source>
        <dbReference type="Proteomes" id="UP001057452"/>
    </source>
</evidence>
<dbReference type="EMBL" id="CM043794">
    <property type="protein sequence ID" value="KAI4818952.1"/>
    <property type="molecule type" value="Genomic_DNA"/>
</dbReference>
<proteinExistence type="predicted"/>
<name>A0ACB9WYU2_CHAAC</name>
<comment type="caution">
    <text evidence="1">The sequence shown here is derived from an EMBL/GenBank/DDBJ whole genome shotgun (WGS) entry which is preliminary data.</text>
</comment>
<protein>
    <submittedName>
        <fullName evidence="1">Uncharacterized protein</fullName>
    </submittedName>
</protein>
<dbReference type="Proteomes" id="UP001057452">
    <property type="component" value="Chromosome 10"/>
</dbReference>
<feature type="non-terminal residue" evidence="1">
    <location>
        <position position="62"/>
    </location>
</feature>
<evidence type="ECO:0000313" key="1">
    <source>
        <dbReference type="EMBL" id="KAI4818952.1"/>
    </source>
</evidence>
<organism evidence="1 2">
    <name type="scientific">Chaenocephalus aceratus</name>
    <name type="common">Blackfin icefish</name>
    <name type="synonym">Chaenichthys aceratus</name>
    <dbReference type="NCBI Taxonomy" id="36190"/>
    <lineage>
        <taxon>Eukaryota</taxon>
        <taxon>Metazoa</taxon>
        <taxon>Chordata</taxon>
        <taxon>Craniata</taxon>
        <taxon>Vertebrata</taxon>
        <taxon>Euteleostomi</taxon>
        <taxon>Actinopterygii</taxon>
        <taxon>Neopterygii</taxon>
        <taxon>Teleostei</taxon>
        <taxon>Neoteleostei</taxon>
        <taxon>Acanthomorphata</taxon>
        <taxon>Eupercaria</taxon>
        <taxon>Perciformes</taxon>
        <taxon>Notothenioidei</taxon>
        <taxon>Channichthyidae</taxon>
        <taxon>Chaenocephalus</taxon>
    </lineage>
</organism>